<feature type="non-terminal residue" evidence="1">
    <location>
        <position position="148"/>
    </location>
</feature>
<dbReference type="EMBL" id="GECZ01013150">
    <property type="protein sequence ID" value="JAS56619.1"/>
    <property type="molecule type" value="Transcribed_RNA"/>
</dbReference>
<accession>A0A1B6G2F4</accession>
<proteinExistence type="predicted"/>
<evidence type="ECO:0000313" key="1">
    <source>
        <dbReference type="EMBL" id="JAS56619.1"/>
    </source>
</evidence>
<reference evidence="1" key="1">
    <citation type="submission" date="2015-11" db="EMBL/GenBank/DDBJ databases">
        <title>De novo transcriptome assembly of four potential Pierce s Disease insect vectors from Arizona vineyards.</title>
        <authorList>
            <person name="Tassone E.E."/>
        </authorList>
    </citation>
    <scope>NUCLEOTIDE SEQUENCE</scope>
</reference>
<name>A0A1B6G2F4_9HEMI</name>
<gene>
    <name evidence="1" type="ORF">g.47360</name>
</gene>
<sequence>SVSNLDDLLDIENNIDIDDHVQNLISPNSSPFKGISENDLEDYLATLSEGTSQMRQEDDSARYYELENEEANSYQIMSEQVTSSNDRLVVDGNDNIPLSDNVRPPSSSWLSDEVFYQLENQVSRHEVQVIPNSSYNYSEVVTHLLSYR</sequence>
<dbReference type="AlphaFoldDB" id="A0A1B6G2F4"/>
<protein>
    <submittedName>
        <fullName evidence="1">Uncharacterized protein</fullName>
    </submittedName>
</protein>
<feature type="non-terminal residue" evidence="1">
    <location>
        <position position="1"/>
    </location>
</feature>
<organism evidence="1">
    <name type="scientific">Cuerna arida</name>
    <dbReference type="NCBI Taxonomy" id="1464854"/>
    <lineage>
        <taxon>Eukaryota</taxon>
        <taxon>Metazoa</taxon>
        <taxon>Ecdysozoa</taxon>
        <taxon>Arthropoda</taxon>
        <taxon>Hexapoda</taxon>
        <taxon>Insecta</taxon>
        <taxon>Pterygota</taxon>
        <taxon>Neoptera</taxon>
        <taxon>Paraneoptera</taxon>
        <taxon>Hemiptera</taxon>
        <taxon>Auchenorrhyncha</taxon>
        <taxon>Membracoidea</taxon>
        <taxon>Cicadellidae</taxon>
        <taxon>Cicadellinae</taxon>
        <taxon>Proconiini</taxon>
        <taxon>Cuerna</taxon>
    </lineage>
</organism>